<gene>
    <name evidence="7" type="ORF">NQ315_014147</name>
</gene>
<name>A0AAV8VWL7_9CUCU</name>
<keyword evidence="4" id="KW-0963">Cytoplasm</keyword>
<dbReference type="EMBL" id="JANEYG010000027">
    <property type="protein sequence ID" value="KAJ8918277.1"/>
    <property type="molecule type" value="Genomic_DNA"/>
</dbReference>
<dbReference type="AlphaFoldDB" id="A0AAV8VWL7"/>
<dbReference type="Pfam" id="PF12309">
    <property type="entry name" value="KBP_C"/>
    <property type="match status" value="1"/>
</dbReference>
<comment type="subcellular location">
    <subcellularLocation>
        <location evidence="1">Cytoplasm</location>
        <location evidence="1">Cytoskeleton</location>
    </subcellularLocation>
</comment>
<dbReference type="InterPro" id="IPR011990">
    <property type="entry name" value="TPR-like_helical_dom_sf"/>
</dbReference>
<comment type="caution">
    <text evidence="7">The sequence shown here is derived from an EMBL/GenBank/DDBJ whole genome shotgun (WGS) entry which is preliminary data.</text>
</comment>
<evidence type="ECO:0000256" key="4">
    <source>
        <dbReference type="ARBA" id="ARBA00022490"/>
    </source>
</evidence>
<dbReference type="Proteomes" id="UP001159042">
    <property type="component" value="Unassembled WGS sequence"/>
</dbReference>
<evidence type="ECO:0000256" key="2">
    <source>
        <dbReference type="ARBA" id="ARBA00010305"/>
    </source>
</evidence>
<evidence type="ECO:0000256" key="5">
    <source>
        <dbReference type="ARBA" id="ARBA00023212"/>
    </source>
</evidence>
<keyword evidence="5" id="KW-0206">Cytoskeleton</keyword>
<dbReference type="InterPro" id="IPR022083">
    <property type="entry name" value="KBP"/>
</dbReference>
<evidence type="ECO:0000256" key="6">
    <source>
        <dbReference type="SAM" id="MobiDB-lite"/>
    </source>
</evidence>
<dbReference type="Gene3D" id="1.25.40.10">
    <property type="entry name" value="Tetratricopeptide repeat domain"/>
    <property type="match status" value="1"/>
</dbReference>
<dbReference type="SUPFAM" id="SSF48452">
    <property type="entry name" value="TPR-like"/>
    <property type="match status" value="1"/>
</dbReference>
<sequence>MEGVPAGFLEDLKRCFQIVKENSQDKETRRKALQDADSKIDEVLSTTKSDSENYFKILSMKASILYEKAKFSLSNNHFQQSKEYLESSLNLIKEYAENENIAFLYLRVVNYLAYILSRLGSLDTAKELLEKVIEEGIKCNPKVYSTEDLFSNAKIDEETSKLKIDKLMINNMQMLGWVYGKIGMKDLYAEMQHRCLQKELDLNEGDPVQWAMKCYRLASLFLTECKWTSARYHLTAAQTVLDPLEVGFTPNSLIYRAQAELARVWVNYGLHLFSISKKACLERALNEDSDVIDLEKPHADDEDASENLTFNDLEVSLPNVPVKEVVDIHEAKLLFQHTYKWIKRARLYYTLRDYPIQYVNIVLELSELYRLLAFYENEIDTQYNHQKKRFETLESLSNILKEVRPNCYAAVCVELIREIIEVQIELMNLNLKKLYNPAEEVQMTENDVKHRIDAFNKIHSKIENLSAEENPLSSEAGDIDMSNEQSMSEKEEAEVKTYLNVGENNGKGEMKAEQANT</sequence>
<evidence type="ECO:0000256" key="3">
    <source>
        <dbReference type="ARBA" id="ARBA00016840"/>
    </source>
</evidence>
<reference evidence="7 8" key="1">
    <citation type="journal article" date="2023" name="Insect Mol. Biol.">
        <title>Genome sequencing provides insights into the evolution of gene families encoding plant cell wall-degrading enzymes in longhorned beetles.</title>
        <authorList>
            <person name="Shin N.R."/>
            <person name="Okamura Y."/>
            <person name="Kirsch R."/>
            <person name="Pauchet Y."/>
        </authorList>
    </citation>
    <scope>NUCLEOTIDE SEQUENCE [LARGE SCALE GENOMIC DNA]</scope>
    <source>
        <strain evidence="7">EAD_L_NR</strain>
    </source>
</reference>
<keyword evidence="8" id="KW-1185">Reference proteome</keyword>
<comment type="similarity">
    <text evidence="2">Belongs to the KIF-binding protein family.</text>
</comment>
<accession>A0AAV8VWL7</accession>
<evidence type="ECO:0000256" key="1">
    <source>
        <dbReference type="ARBA" id="ARBA00004245"/>
    </source>
</evidence>
<evidence type="ECO:0000313" key="7">
    <source>
        <dbReference type="EMBL" id="KAJ8918277.1"/>
    </source>
</evidence>
<proteinExistence type="inferred from homology"/>
<dbReference type="PANTHER" id="PTHR46321:SF1">
    <property type="entry name" value="KIF-BINDING PROTEIN"/>
    <property type="match status" value="1"/>
</dbReference>
<feature type="region of interest" description="Disordered" evidence="6">
    <location>
        <begin position="466"/>
        <end position="494"/>
    </location>
</feature>
<organism evidence="7 8">
    <name type="scientific">Exocentrus adspersus</name>
    <dbReference type="NCBI Taxonomy" id="1586481"/>
    <lineage>
        <taxon>Eukaryota</taxon>
        <taxon>Metazoa</taxon>
        <taxon>Ecdysozoa</taxon>
        <taxon>Arthropoda</taxon>
        <taxon>Hexapoda</taxon>
        <taxon>Insecta</taxon>
        <taxon>Pterygota</taxon>
        <taxon>Neoptera</taxon>
        <taxon>Endopterygota</taxon>
        <taxon>Coleoptera</taxon>
        <taxon>Polyphaga</taxon>
        <taxon>Cucujiformia</taxon>
        <taxon>Chrysomeloidea</taxon>
        <taxon>Cerambycidae</taxon>
        <taxon>Lamiinae</taxon>
        <taxon>Acanthocinini</taxon>
        <taxon>Exocentrus</taxon>
    </lineage>
</organism>
<protein>
    <recommendedName>
        <fullName evidence="3">KIF-binding protein</fullName>
    </recommendedName>
</protein>
<dbReference type="GO" id="GO:0005856">
    <property type="term" value="C:cytoskeleton"/>
    <property type="evidence" value="ECO:0007669"/>
    <property type="project" value="UniProtKB-SubCell"/>
</dbReference>
<dbReference type="PANTHER" id="PTHR46321">
    <property type="entry name" value="KIF1-BINDING PROTEIN"/>
    <property type="match status" value="1"/>
</dbReference>
<evidence type="ECO:0000313" key="8">
    <source>
        <dbReference type="Proteomes" id="UP001159042"/>
    </source>
</evidence>